<gene>
    <name evidence="1" type="ORF">E4021_15925</name>
</gene>
<organism evidence="1 2">
    <name type="scientific">Neolewinella litorea</name>
    <dbReference type="NCBI Taxonomy" id="2562452"/>
    <lineage>
        <taxon>Bacteria</taxon>
        <taxon>Pseudomonadati</taxon>
        <taxon>Bacteroidota</taxon>
        <taxon>Saprospiria</taxon>
        <taxon>Saprospirales</taxon>
        <taxon>Lewinellaceae</taxon>
        <taxon>Neolewinella</taxon>
    </lineage>
</organism>
<dbReference type="OrthoDB" id="1494875at2"/>
<keyword evidence="2" id="KW-1185">Reference proteome</keyword>
<reference evidence="1 2" key="1">
    <citation type="submission" date="2019-04" db="EMBL/GenBank/DDBJ databases">
        <title>Lewinella litorea sp. nov., isolated from a marine sand.</title>
        <authorList>
            <person name="Yoon J.-H."/>
        </authorList>
    </citation>
    <scope>NUCLEOTIDE SEQUENCE [LARGE SCALE GENOMIC DNA]</scope>
    <source>
        <strain evidence="1 2">HSMS-39</strain>
    </source>
</reference>
<name>A0A4S4N8N5_9BACT</name>
<sequence length="86" mass="10372">MQQYTEEDRDFIRIIRSQLGEEWTVARERILASLPDHLDPEKLGKYVDERDEPGIHINEWGVEPRFYPHRTSNRLLEFYRIRSLGS</sequence>
<accession>A0A4S4N8N5</accession>
<dbReference type="EMBL" id="SRSF01000011">
    <property type="protein sequence ID" value="THH35576.1"/>
    <property type="molecule type" value="Genomic_DNA"/>
</dbReference>
<comment type="caution">
    <text evidence="1">The sequence shown here is derived from an EMBL/GenBank/DDBJ whole genome shotgun (WGS) entry which is preliminary data.</text>
</comment>
<protein>
    <submittedName>
        <fullName evidence="1">Uncharacterized protein</fullName>
    </submittedName>
</protein>
<evidence type="ECO:0000313" key="2">
    <source>
        <dbReference type="Proteomes" id="UP000308528"/>
    </source>
</evidence>
<evidence type="ECO:0000313" key="1">
    <source>
        <dbReference type="EMBL" id="THH35576.1"/>
    </source>
</evidence>
<dbReference type="AlphaFoldDB" id="A0A4S4N8N5"/>
<dbReference type="Proteomes" id="UP000308528">
    <property type="component" value="Unassembled WGS sequence"/>
</dbReference>
<dbReference type="RefSeq" id="WP_136460374.1">
    <property type="nucleotide sequence ID" value="NZ_SRSF01000011.1"/>
</dbReference>
<proteinExistence type="predicted"/>